<keyword evidence="2" id="KW-0732">Signal</keyword>
<organism evidence="3 4">
    <name type="scientific">Rhodococcus maanshanensis</name>
    <dbReference type="NCBI Taxonomy" id="183556"/>
    <lineage>
        <taxon>Bacteria</taxon>
        <taxon>Bacillati</taxon>
        <taxon>Actinomycetota</taxon>
        <taxon>Actinomycetes</taxon>
        <taxon>Mycobacteriales</taxon>
        <taxon>Nocardiaceae</taxon>
        <taxon>Rhodococcus</taxon>
    </lineage>
</organism>
<dbReference type="RefSeq" id="WP_072749778.1">
    <property type="nucleotide sequence ID" value="NZ_FOAW01000005.1"/>
</dbReference>
<keyword evidence="4" id="KW-1185">Reference proteome</keyword>
<reference evidence="4" key="1">
    <citation type="submission" date="2016-10" db="EMBL/GenBank/DDBJ databases">
        <authorList>
            <person name="Varghese N."/>
            <person name="Submissions S."/>
        </authorList>
    </citation>
    <scope>NUCLEOTIDE SEQUENCE [LARGE SCALE GENOMIC DNA]</scope>
    <source>
        <strain evidence="4">DSM 44675</strain>
    </source>
</reference>
<gene>
    <name evidence="3" type="ORF">SAMN05444583_105155</name>
</gene>
<name>A0A1H7LU74_9NOCA</name>
<evidence type="ECO:0000313" key="3">
    <source>
        <dbReference type="EMBL" id="SEL02503.1"/>
    </source>
</evidence>
<feature type="region of interest" description="Disordered" evidence="1">
    <location>
        <begin position="113"/>
        <end position="135"/>
    </location>
</feature>
<sequence>MSDSARHPTLAVRVLFVLVATVLAAALGAPAPATPAAQAAPESPACAWRFMSNETVLNVAFPDANATYWVLPYALGGDDRIELSGDYPAARYFSLNTYGTDLNTVDTLRDDQIAPDQGSVNPFADPSSAGSPDSARRWHATVVPGEADHALNQIRALPTGAATQTVPMGFLIIRVYVPDDAASLPGGVPLPAVALVLNNGATTIPISTCTTAFDPADATSGPLGQAMEAAFDRLIAGAASGAFPGNVPEATFVNPASTSGLFPNGDNKYIGAGLSYQPGRIVVVRGRAPTFPDTRAGVPVTEPGEQVRYWSMCQNDQVSPYPVVACAADFQTNLDSSGYYTYVVAAPGDVPASAASDPTVTVLPWGSTEVPKKVLFLRHMLPGPAFYPQSVQASQAANSDPAVTMGEYYPRATYCARADFEAGGYRACLSGNG</sequence>
<dbReference type="AlphaFoldDB" id="A0A1H7LU74"/>
<evidence type="ECO:0000313" key="4">
    <source>
        <dbReference type="Proteomes" id="UP000198677"/>
    </source>
</evidence>
<dbReference type="Proteomes" id="UP000198677">
    <property type="component" value="Unassembled WGS sequence"/>
</dbReference>
<protein>
    <submittedName>
        <fullName evidence="3">Uncharacterized protein</fullName>
    </submittedName>
</protein>
<proteinExistence type="predicted"/>
<evidence type="ECO:0000256" key="2">
    <source>
        <dbReference type="SAM" id="SignalP"/>
    </source>
</evidence>
<feature type="compositionally biased region" description="Low complexity" evidence="1">
    <location>
        <begin position="124"/>
        <end position="133"/>
    </location>
</feature>
<accession>A0A1H7LU74</accession>
<dbReference type="EMBL" id="FOAW01000005">
    <property type="protein sequence ID" value="SEL02503.1"/>
    <property type="molecule type" value="Genomic_DNA"/>
</dbReference>
<feature type="chain" id="PRO_5038376379" evidence="2">
    <location>
        <begin position="25"/>
        <end position="433"/>
    </location>
</feature>
<evidence type="ECO:0000256" key="1">
    <source>
        <dbReference type="SAM" id="MobiDB-lite"/>
    </source>
</evidence>
<feature type="signal peptide" evidence="2">
    <location>
        <begin position="1"/>
        <end position="24"/>
    </location>
</feature>